<evidence type="ECO:0008006" key="4">
    <source>
        <dbReference type="Google" id="ProtNLM"/>
    </source>
</evidence>
<name>A0A4V2Q1N6_9FIRM</name>
<keyword evidence="3" id="KW-1185">Reference proteome</keyword>
<proteinExistence type="predicted"/>
<dbReference type="Proteomes" id="UP000294545">
    <property type="component" value="Unassembled WGS sequence"/>
</dbReference>
<protein>
    <recommendedName>
        <fullName evidence="4">ATPase</fullName>
    </recommendedName>
</protein>
<dbReference type="AlphaFoldDB" id="A0A4V2Q1N6"/>
<feature type="coiled-coil region" evidence="1">
    <location>
        <begin position="106"/>
        <end position="174"/>
    </location>
</feature>
<organism evidence="2 3">
    <name type="scientific">Natranaerovirga hydrolytica</name>
    <dbReference type="NCBI Taxonomy" id="680378"/>
    <lineage>
        <taxon>Bacteria</taxon>
        <taxon>Bacillati</taxon>
        <taxon>Bacillota</taxon>
        <taxon>Clostridia</taxon>
        <taxon>Lachnospirales</taxon>
        <taxon>Natranaerovirgaceae</taxon>
        <taxon>Natranaerovirga</taxon>
    </lineage>
</organism>
<reference evidence="2 3" key="1">
    <citation type="submission" date="2019-03" db="EMBL/GenBank/DDBJ databases">
        <title>Genomic Encyclopedia of Type Strains, Phase IV (KMG-IV): sequencing the most valuable type-strain genomes for metagenomic binning, comparative biology and taxonomic classification.</title>
        <authorList>
            <person name="Goeker M."/>
        </authorList>
    </citation>
    <scope>NUCLEOTIDE SEQUENCE [LARGE SCALE GENOMIC DNA]</scope>
    <source>
        <strain evidence="2 3">DSM 24176</strain>
    </source>
</reference>
<evidence type="ECO:0000256" key="1">
    <source>
        <dbReference type="SAM" id="Coils"/>
    </source>
</evidence>
<dbReference type="OrthoDB" id="1770989at2"/>
<comment type="caution">
    <text evidence="2">The sequence shown here is derived from an EMBL/GenBank/DDBJ whole genome shotgun (WGS) entry which is preliminary data.</text>
</comment>
<evidence type="ECO:0000313" key="2">
    <source>
        <dbReference type="EMBL" id="TCK98321.1"/>
    </source>
</evidence>
<dbReference type="Gene3D" id="1.20.5.2950">
    <property type="match status" value="1"/>
</dbReference>
<accession>A0A4V2Q1N6</accession>
<dbReference type="EMBL" id="SMGQ01000011">
    <property type="protein sequence ID" value="TCK98321.1"/>
    <property type="molecule type" value="Genomic_DNA"/>
</dbReference>
<gene>
    <name evidence="2" type="ORF">EDC19_0741</name>
</gene>
<dbReference type="RefSeq" id="WP_132280677.1">
    <property type="nucleotide sequence ID" value="NZ_SMGQ01000011.1"/>
</dbReference>
<keyword evidence="1" id="KW-0175">Coiled coil</keyword>
<sequence length="192" mass="22030">MSRIVQLIDDIEDFFEQCNNMPFTNKVVVDKDDIYELMTELRLKVPDEIKKSNRIVEERDKIVGDAKKLAQEITKEAESKITELVNDHEIMEKANKEGQHILEMAKKEGEDILNKANEQANNMVDQAKKDAKDMRVSALAYVDDHLEQLEKITATALNEAKADYNKLINDLSKNLEVIKVNRAELNGSKKEK</sequence>
<evidence type="ECO:0000313" key="3">
    <source>
        <dbReference type="Proteomes" id="UP000294545"/>
    </source>
</evidence>